<dbReference type="Gene3D" id="3.90.1150.10">
    <property type="entry name" value="Aspartate Aminotransferase, domain 1"/>
    <property type="match status" value="1"/>
</dbReference>
<evidence type="ECO:0000313" key="4">
    <source>
        <dbReference type="Proteomes" id="UP000728032"/>
    </source>
</evidence>
<name>A0A7R9Q9N4_9ACAR</name>
<reference evidence="3" key="1">
    <citation type="submission" date="2020-11" db="EMBL/GenBank/DDBJ databases">
        <authorList>
            <person name="Tran Van P."/>
        </authorList>
    </citation>
    <scope>NUCLEOTIDE SEQUENCE</scope>
</reference>
<evidence type="ECO:0000256" key="2">
    <source>
        <dbReference type="ARBA" id="ARBA00022679"/>
    </source>
</evidence>
<sequence>MCIGKGLTGGYMTLSATLTTKHIAETISQGEADWQSNIQRIEAQLRDALQPLQSLNHVHDVRVLGAIGVVELTVNVDMKTLQQEFVRRGIWIRPFGKLVYVMPPYVITAQELKTLLEQLVEVVKGMEQST</sequence>
<dbReference type="PANTHER" id="PTHR42684">
    <property type="entry name" value="ADENOSYLMETHIONINE-8-AMINO-7-OXONONANOATE AMINOTRANSFERASE"/>
    <property type="match status" value="1"/>
</dbReference>
<evidence type="ECO:0000313" key="3">
    <source>
        <dbReference type="EMBL" id="CAD7636658.1"/>
    </source>
</evidence>
<dbReference type="EMBL" id="CAJPVJ010000015">
    <property type="protein sequence ID" value="CAG2158131.1"/>
    <property type="molecule type" value="Genomic_DNA"/>
</dbReference>
<gene>
    <name evidence="3" type="ORF">ONB1V03_LOCUS335</name>
</gene>
<evidence type="ECO:0008006" key="5">
    <source>
        <dbReference type="Google" id="ProtNLM"/>
    </source>
</evidence>
<dbReference type="AlphaFoldDB" id="A0A7R9Q9N4"/>
<dbReference type="OrthoDB" id="10261433at2759"/>
<accession>A0A7R9Q9N4</accession>
<keyword evidence="2" id="KW-0808">Transferase</keyword>
<dbReference type="GO" id="GO:0030170">
    <property type="term" value="F:pyridoxal phosphate binding"/>
    <property type="evidence" value="ECO:0007669"/>
    <property type="project" value="InterPro"/>
</dbReference>
<dbReference type="PANTHER" id="PTHR42684:SF17">
    <property type="entry name" value="ADENOSYLMETHIONINE-8-AMINO-7-OXONONANOATE AMINOTRANSFERASE"/>
    <property type="match status" value="1"/>
</dbReference>
<dbReference type="SUPFAM" id="SSF53383">
    <property type="entry name" value="PLP-dependent transferases"/>
    <property type="match status" value="1"/>
</dbReference>
<dbReference type="GO" id="GO:0009102">
    <property type="term" value="P:biotin biosynthetic process"/>
    <property type="evidence" value="ECO:0007669"/>
    <property type="project" value="TreeGrafter"/>
</dbReference>
<dbReference type="Pfam" id="PF00202">
    <property type="entry name" value="Aminotran_3"/>
    <property type="match status" value="1"/>
</dbReference>
<protein>
    <recommendedName>
        <fullName evidence="5">Adenosylmethionine-8-amino-7-oxononanoate aminotransferase</fullName>
    </recommendedName>
</protein>
<dbReference type="GO" id="GO:0004015">
    <property type="term" value="F:adenosylmethionine-8-amino-7-oxononanoate transaminase activity"/>
    <property type="evidence" value="ECO:0007669"/>
    <property type="project" value="TreeGrafter"/>
</dbReference>
<keyword evidence="1" id="KW-0032">Aminotransferase</keyword>
<proteinExistence type="predicted"/>
<dbReference type="InterPro" id="IPR015424">
    <property type="entry name" value="PyrdxlP-dep_Trfase"/>
</dbReference>
<keyword evidence="4" id="KW-1185">Reference proteome</keyword>
<dbReference type="InterPro" id="IPR015422">
    <property type="entry name" value="PyrdxlP-dep_Trfase_small"/>
</dbReference>
<dbReference type="EMBL" id="OC914840">
    <property type="protein sequence ID" value="CAD7636658.1"/>
    <property type="molecule type" value="Genomic_DNA"/>
</dbReference>
<evidence type="ECO:0000256" key="1">
    <source>
        <dbReference type="ARBA" id="ARBA00022576"/>
    </source>
</evidence>
<organism evidence="3">
    <name type="scientific">Oppiella nova</name>
    <dbReference type="NCBI Taxonomy" id="334625"/>
    <lineage>
        <taxon>Eukaryota</taxon>
        <taxon>Metazoa</taxon>
        <taxon>Ecdysozoa</taxon>
        <taxon>Arthropoda</taxon>
        <taxon>Chelicerata</taxon>
        <taxon>Arachnida</taxon>
        <taxon>Acari</taxon>
        <taxon>Acariformes</taxon>
        <taxon>Sarcoptiformes</taxon>
        <taxon>Oribatida</taxon>
        <taxon>Brachypylina</taxon>
        <taxon>Oppioidea</taxon>
        <taxon>Oppiidae</taxon>
        <taxon>Oppiella</taxon>
    </lineage>
</organism>
<dbReference type="Proteomes" id="UP000728032">
    <property type="component" value="Unassembled WGS sequence"/>
</dbReference>
<dbReference type="InterPro" id="IPR005814">
    <property type="entry name" value="Aminotrans_3"/>
</dbReference>